<dbReference type="GO" id="GO:0005886">
    <property type="term" value="C:plasma membrane"/>
    <property type="evidence" value="ECO:0007669"/>
    <property type="project" value="UniProtKB-SubCell"/>
</dbReference>
<dbReference type="EMBL" id="QWKP01000211">
    <property type="protein sequence ID" value="RHA38675.1"/>
    <property type="molecule type" value="Genomic_DNA"/>
</dbReference>
<feature type="transmembrane region" description="Helical" evidence="1">
    <location>
        <begin position="163"/>
        <end position="185"/>
    </location>
</feature>
<dbReference type="Pfam" id="PF12679">
    <property type="entry name" value="ABC2_membrane_2"/>
    <property type="match status" value="1"/>
</dbReference>
<evidence type="ECO:0000313" key="2">
    <source>
        <dbReference type="EMBL" id="RHA38675.1"/>
    </source>
</evidence>
<keyword evidence="1" id="KW-0472">Membrane</keyword>
<name>A0A413RJA5_9CELL</name>
<dbReference type="PANTHER" id="PTHR37305:SF1">
    <property type="entry name" value="MEMBRANE PROTEIN"/>
    <property type="match status" value="1"/>
</dbReference>
<sequence length="281" mass="29685">MSTVTAPAPARPATKTSLSFAHLLRSEWIKFWTVRSAAWSLSIFFVVTVALIALMSLAVVSSGPNDGPPGPDDVLAPYTVAAQLGQVALVVLAALAITGEYTTGMIRSSLTAAPRRTPVIWAKFIVLAVVFFVVAIVANALGALLQQLFFSDDLPLDLGDPQILRALFGTALYTTTIALLSFALGALVRHSAAAIATVLGALLVLPLLFQIPWKPLQEMQPFLPGIAGSNITQTDAQVEAGWETFPPGVAHLTAWEGYAVLAAYLVVVLVAALVRLKKSDA</sequence>
<keyword evidence="1" id="KW-1133">Transmembrane helix</keyword>
<dbReference type="GO" id="GO:0140359">
    <property type="term" value="F:ABC-type transporter activity"/>
    <property type="evidence" value="ECO:0007669"/>
    <property type="project" value="InterPro"/>
</dbReference>
<feature type="transmembrane region" description="Helical" evidence="1">
    <location>
        <begin position="192"/>
        <end position="213"/>
    </location>
</feature>
<dbReference type="AlphaFoldDB" id="A0A413RJA5"/>
<feature type="transmembrane region" description="Helical" evidence="1">
    <location>
        <begin position="257"/>
        <end position="276"/>
    </location>
</feature>
<gene>
    <name evidence="2" type="ORF">D1825_13150</name>
</gene>
<dbReference type="RefSeq" id="WP_118767868.1">
    <property type="nucleotide sequence ID" value="NZ_QWKP01000211.1"/>
</dbReference>
<evidence type="ECO:0000256" key="1">
    <source>
        <dbReference type="SAM" id="Phobius"/>
    </source>
</evidence>
<keyword evidence="3" id="KW-1185">Reference proteome</keyword>
<accession>A0A413RJA5</accession>
<dbReference type="Proteomes" id="UP000283374">
    <property type="component" value="Unassembled WGS sequence"/>
</dbReference>
<feature type="transmembrane region" description="Helical" evidence="1">
    <location>
        <begin position="120"/>
        <end position="143"/>
    </location>
</feature>
<dbReference type="OrthoDB" id="3297477at2"/>
<comment type="caution">
    <text evidence="2">The sequence shown here is derived from an EMBL/GenBank/DDBJ whole genome shotgun (WGS) entry which is preliminary data.</text>
</comment>
<proteinExistence type="predicted"/>
<dbReference type="PANTHER" id="PTHR37305">
    <property type="entry name" value="INTEGRAL MEMBRANE PROTEIN-RELATED"/>
    <property type="match status" value="1"/>
</dbReference>
<feature type="transmembrane region" description="Helical" evidence="1">
    <location>
        <begin position="38"/>
        <end position="60"/>
    </location>
</feature>
<keyword evidence="1" id="KW-0812">Transmembrane</keyword>
<evidence type="ECO:0000313" key="3">
    <source>
        <dbReference type="Proteomes" id="UP000283374"/>
    </source>
</evidence>
<feature type="transmembrane region" description="Helical" evidence="1">
    <location>
        <begin position="80"/>
        <end position="99"/>
    </location>
</feature>
<reference evidence="2 3" key="1">
    <citation type="submission" date="2018-08" db="EMBL/GenBank/DDBJ databases">
        <title>Cellulomonas rhizosphaerae sp. nov., a novel actinomycete isolated from soil.</title>
        <authorList>
            <person name="Tian Y."/>
        </authorList>
    </citation>
    <scope>NUCLEOTIDE SEQUENCE [LARGE SCALE GENOMIC DNA]</scope>
    <source>
        <strain evidence="2 3">NEAU-TCZ24</strain>
    </source>
</reference>
<protein>
    <submittedName>
        <fullName evidence="2">ABC transporter permease</fullName>
    </submittedName>
</protein>
<organism evidence="2 3">
    <name type="scientific">Cellulomonas rhizosphaerae</name>
    <dbReference type="NCBI Taxonomy" id="2293719"/>
    <lineage>
        <taxon>Bacteria</taxon>
        <taxon>Bacillati</taxon>
        <taxon>Actinomycetota</taxon>
        <taxon>Actinomycetes</taxon>
        <taxon>Micrococcales</taxon>
        <taxon>Cellulomonadaceae</taxon>
        <taxon>Cellulomonas</taxon>
    </lineage>
</organism>